<dbReference type="Gene3D" id="1.10.287.70">
    <property type="match status" value="1"/>
</dbReference>
<evidence type="ECO:0000256" key="4">
    <source>
        <dbReference type="ARBA" id="ARBA00022692"/>
    </source>
</evidence>
<dbReference type="EMBL" id="LGRX02035196">
    <property type="protein sequence ID" value="KAK3235911.1"/>
    <property type="molecule type" value="Genomic_DNA"/>
</dbReference>
<dbReference type="InterPro" id="IPR000595">
    <property type="entry name" value="cNMP-bd_dom"/>
</dbReference>
<proteinExistence type="inferred from homology"/>
<evidence type="ECO:0000256" key="1">
    <source>
        <dbReference type="ARBA" id="ARBA00004141"/>
    </source>
</evidence>
<dbReference type="SUPFAM" id="SSF48403">
    <property type="entry name" value="Ankyrin repeat"/>
    <property type="match status" value="1"/>
</dbReference>
<dbReference type="Gene3D" id="1.25.40.20">
    <property type="entry name" value="Ankyrin repeat-containing domain"/>
    <property type="match status" value="3"/>
</dbReference>
<dbReference type="GO" id="GO:0034702">
    <property type="term" value="C:monoatomic ion channel complex"/>
    <property type="evidence" value="ECO:0007669"/>
    <property type="project" value="UniProtKB-KW"/>
</dbReference>
<comment type="subcellular location">
    <subcellularLocation>
        <location evidence="1">Membrane</location>
        <topology evidence="1">Multi-pass membrane protein</topology>
    </subcellularLocation>
</comment>
<gene>
    <name evidence="15" type="ORF">CYMTET_53922</name>
</gene>
<evidence type="ECO:0000256" key="3">
    <source>
        <dbReference type="ARBA" id="ARBA00022448"/>
    </source>
</evidence>
<keyword evidence="6" id="KW-0407">Ion channel</keyword>
<feature type="transmembrane region" description="Helical" evidence="13">
    <location>
        <begin position="783"/>
        <end position="801"/>
    </location>
</feature>
<dbReference type="Pfam" id="PF12796">
    <property type="entry name" value="Ank_2"/>
    <property type="match status" value="2"/>
</dbReference>
<dbReference type="GO" id="GO:0005249">
    <property type="term" value="F:voltage-gated potassium channel activity"/>
    <property type="evidence" value="ECO:0007669"/>
    <property type="project" value="InterPro"/>
</dbReference>
<evidence type="ECO:0000256" key="2">
    <source>
        <dbReference type="ARBA" id="ARBA00007929"/>
    </source>
</evidence>
<dbReference type="Pfam" id="PF13857">
    <property type="entry name" value="Ank_5"/>
    <property type="match status" value="1"/>
</dbReference>
<feature type="repeat" description="ANK" evidence="10">
    <location>
        <begin position="1195"/>
        <end position="1227"/>
    </location>
</feature>
<reference evidence="15 16" key="1">
    <citation type="journal article" date="2015" name="Genome Biol. Evol.">
        <title>Comparative Genomics of a Bacterivorous Green Alga Reveals Evolutionary Causalities and Consequences of Phago-Mixotrophic Mode of Nutrition.</title>
        <authorList>
            <person name="Burns J.A."/>
            <person name="Paasch A."/>
            <person name="Narechania A."/>
            <person name="Kim E."/>
        </authorList>
    </citation>
    <scope>NUCLEOTIDE SEQUENCE [LARGE SCALE GENOMIC DNA]</scope>
    <source>
        <strain evidence="15 16">PLY_AMNH</strain>
    </source>
</reference>
<keyword evidence="16" id="KW-1185">Reference proteome</keyword>
<dbReference type="InterPro" id="IPR045319">
    <property type="entry name" value="KAT/AKT"/>
</dbReference>
<dbReference type="CDD" id="cd00038">
    <property type="entry name" value="CAP_ED"/>
    <property type="match status" value="1"/>
</dbReference>
<keyword evidence="5" id="KW-0633">Potassium transport</keyword>
<sequence length="1619" mass="181301">MGRRCKDGCEGDGGRLWQAAGGDLGQLEGTKEGYVLRTKLETLHMDDVRLAIVKMREKGVGEHSADKGPVSYDEIMVTFEATMEVLVLDCELRLLIHKVGATIAKKFSPLMDQVLAVVSSISAFHTILEATSTKSTSDVQMRNWLKTLNQAIEGSKHEFDQLKSNLALPAPDETVPDLPPLVTVVREAMLKESEETGMLSDFFGVETSKPLITISQPNSPIFQKGSPVPQKGLKRNPKTLHLTKPEEVARSFQMLIMEGLSDLQQGLGKVLDILLAHAVPFPGVASKPSGPPRSASQVAIEVNAAQDQLRYLELESLEGAVNHDVELQLSSFQLEDILVACVNDAHTRRIGDEVSGIYARPESILIYSAELRSLLLERGPTDVKRAISTLHDMWLLLVCGERLRLNKIEAGSGEFMVHETVSRDLFRSLQNEFGEVGLEFYNRVFKSFNWSAGDSMSKTQYVECVINFIAGGEVEAATSRPEGSMILMGTKDKYLPLTTRSFHDMLKASRRLVTKLLGRRSARLVDELYTEESMALYEQTFIRVTGSLAKPLRMHQISLFLQLQFPDFCGQHGISDGDAYNVVQELHLLNEDQTELAEIPWTLLSKQIQKCRKEYEDKVLSEDKNQLHVGNGILNPSHWAIQRVWRPIMLYHVVYSFFMVPFRIAFQPFKRVDQPMYLIFELFPDLLMLLDAMIVNFSLAYFNKDSLFITDRAKISRHYVANGFVIDMCAALPFDLFALGMGSNMYTASLMRLPKLLRLRNLLVSLKASLSKNENNATKIKRLLYITAGILHLTACVWFSLGQNSGHTWYTAQRERIDALEEDTMAEERIPEPQLGFGDKDTVFEKYLLSFYWVTVTISSSGRVGNMLPVNFSEIAFVIAIMFLNITLFSYLLGEMSNIVLAADEKLMKDQEQMIKVQTFLTSRQLPNELQEEVKKHFHVSRNGEKHQDMAEITSLMSHTLQVEVAKCLSRNFISDVRLLKGCGDNFMDSLSVLLRENQFPPTTVVFREAEVCRELVFVVSGSVQIVVNTDEEGDLVVETVNSGESAGDLAFFFGMRHFTSARVSPGMNCVCFVLQRFDFVQLLKLYPSEEELIAHNALHSFTEYEREAGSHYSQSQGGSESGRSHGTSASRDSGSKMLETLEVSGMGDAIKMLRSKRANDNLTRLFEAARRASESVFKESLLKTGLDVDATDGYGRTSLHVAASEGNLGVIRHLLEQGASVNIKDSHGNTPLNEAVLHVQEEACAIFRKHDPKLALDMREVDAAVKLCEAGAKGDLVQIQRFVQNGVNLNWADYDSRTCLHLASAEGQYDVVKFLLEQGADVKCLDRFGGTPLEDAIRHKKYDVQKLLVKNGGTIGQMDLASKMCEAAASDDVPTLEILIACGVHPNSTDYNKRTALHLAASMGADDVIDFLLHIDPPIDRNPIDRWGGTPLEDAYRHQNEVAIVMLEVAGALRSGHSDLMRETEEKQKAVWAQVKNNRRSRVRKMVEECSEAKDLTSMRDIEEKLEDSFNNAQQANREIEDRLAICSEKFEALGHTRDNDSGKLPLDELCSLMEECEHLRRHLPNIDEAIHTYIACAKKRDHLGKCAYVYKEGNVAGSCYQTFAIHTVKTFLSVIAL</sequence>
<evidence type="ECO:0000313" key="16">
    <source>
        <dbReference type="Proteomes" id="UP001190700"/>
    </source>
</evidence>
<keyword evidence="7 13" id="KW-1133">Transmembrane helix</keyword>
<dbReference type="PANTHER" id="PTHR45743:SF2">
    <property type="entry name" value="POTASSIUM CHANNEL AKT1"/>
    <property type="match status" value="1"/>
</dbReference>
<dbReference type="SMART" id="SM00100">
    <property type="entry name" value="cNMP"/>
    <property type="match status" value="1"/>
</dbReference>
<keyword evidence="5" id="KW-0631">Potassium channel</keyword>
<dbReference type="InterPro" id="IPR018490">
    <property type="entry name" value="cNMP-bd_dom_sf"/>
</dbReference>
<evidence type="ECO:0000256" key="8">
    <source>
        <dbReference type="ARBA" id="ARBA00023065"/>
    </source>
</evidence>
<feature type="region of interest" description="Disordered" evidence="12">
    <location>
        <begin position="216"/>
        <end position="236"/>
    </location>
</feature>
<evidence type="ECO:0000256" key="11">
    <source>
        <dbReference type="SAM" id="Coils"/>
    </source>
</evidence>
<evidence type="ECO:0000313" key="15">
    <source>
        <dbReference type="EMBL" id="KAK3235911.1"/>
    </source>
</evidence>
<feature type="transmembrane region" description="Helical" evidence="13">
    <location>
        <begin position="678"/>
        <end position="699"/>
    </location>
</feature>
<evidence type="ECO:0000256" key="12">
    <source>
        <dbReference type="SAM" id="MobiDB-lite"/>
    </source>
</evidence>
<feature type="transmembrane region" description="Helical" evidence="13">
    <location>
        <begin position="648"/>
        <end position="666"/>
    </location>
</feature>
<name>A0AAE0EPK9_9CHLO</name>
<organism evidence="15 16">
    <name type="scientific">Cymbomonas tetramitiformis</name>
    <dbReference type="NCBI Taxonomy" id="36881"/>
    <lineage>
        <taxon>Eukaryota</taxon>
        <taxon>Viridiplantae</taxon>
        <taxon>Chlorophyta</taxon>
        <taxon>Pyramimonadophyceae</taxon>
        <taxon>Pyramimonadales</taxon>
        <taxon>Pyramimonadaceae</taxon>
        <taxon>Cymbomonas</taxon>
    </lineage>
</organism>
<evidence type="ECO:0000256" key="5">
    <source>
        <dbReference type="ARBA" id="ARBA00022826"/>
    </source>
</evidence>
<feature type="transmembrane region" description="Helical" evidence="13">
    <location>
        <begin position="719"/>
        <end position="742"/>
    </location>
</feature>
<keyword evidence="4 13" id="KW-0812">Transmembrane</keyword>
<dbReference type="Gene3D" id="1.10.287.630">
    <property type="entry name" value="Helix hairpin bin"/>
    <property type="match status" value="1"/>
</dbReference>
<evidence type="ECO:0000256" key="9">
    <source>
        <dbReference type="ARBA" id="ARBA00023136"/>
    </source>
</evidence>
<feature type="repeat" description="ANK" evidence="10">
    <location>
        <begin position="1393"/>
        <end position="1414"/>
    </location>
</feature>
<dbReference type="PROSITE" id="PS50042">
    <property type="entry name" value="CNMP_BINDING_3"/>
    <property type="match status" value="1"/>
</dbReference>
<keyword evidence="6" id="KW-0851">Voltage-gated channel</keyword>
<dbReference type="SMART" id="SM00248">
    <property type="entry name" value="ANK"/>
    <property type="match status" value="7"/>
</dbReference>
<dbReference type="Gene3D" id="2.60.120.10">
    <property type="entry name" value="Jelly Rolls"/>
    <property type="match status" value="1"/>
</dbReference>
<feature type="repeat" description="ANK" evidence="10">
    <location>
        <begin position="1296"/>
        <end position="1328"/>
    </location>
</feature>
<protein>
    <recommendedName>
        <fullName evidence="14">Cyclic nucleotide-binding domain-containing protein</fullName>
    </recommendedName>
</protein>
<feature type="transmembrane region" description="Helical" evidence="13">
    <location>
        <begin position="875"/>
        <end position="893"/>
    </location>
</feature>
<dbReference type="Pfam" id="PF00027">
    <property type="entry name" value="cNMP_binding"/>
    <property type="match status" value="1"/>
</dbReference>
<dbReference type="PROSITE" id="PS50297">
    <property type="entry name" value="ANK_REP_REGION"/>
    <property type="match status" value="3"/>
</dbReference>
<dbReference type="PRINTS" id="PR01415">
    <property type="entry name" value="ANKYRIN"/>
</dbReference>
<feature type="coiled-coil region" evidence="11">
    <location>
        <begin position="1500"/>
        <end position="1531"/>
    </location>
</feature>
<accession>A0AAE0EPK9</accession>
<comment type="caution">
    <text evidence="15">The sequence shown here is derived from an EMBL/GenBank/DDBJ whole genome shotgun (WGS) entry which is preliminary data.</text>
</comment>
<keyword evidence="8" id="KW-0406">Ion transport</keyword>
<dbReference type="InterPro" id="IPR036770">
    <property type="entry name" value="Ankyrin_rpt-contain_sf"/>
</dbReference>
<evidence type="ECO:0000256" key="10">
    <source>
        <dbReference type="PROSITE-ProRule" id="PRU00023"/>
    </source>
</evidence>
<keyword evidence="3" id="KW-0813">Transport</keyword>
<dbReference type="PANTHER" id="PTHR45743">
    <property type="entry name" value="POTASSIUM CHANNEL AKT1"/>
    <property type="match status" value="1"/>
</dbReference>
<dbReference type="InterPro" id="IPR014710">
    <property type="entry name" value="RmlC-like_jellyroll"/>
</dbReference>
<keyword evidence="11" id="KW-0175">Coiled coil</keyword>
<evidence type="ECO:0000256" key="6">
    <source>
        <dbReference type="ARBA" id="ARBA00022882"/>
    </source>
</evidence>
<dbReference type="InterPro" id="IPR002110">
    <property type="entry name" value="Ankyrin_rpt"/>
</dbReference>
<keyword evidence="9 13" id="KW-0472">Membrane</keyword>
<dbReference type="SUPFAM" id="SSF81324">
    <property type="entry name" value="Voltage-gated potassium channels"/>
    <property type="match status" value="1"/>
</dbReference>
<keyword evidence="10" id="KW-0040">ANK repeat</keyword>
<keyword evidence="5" id="KW-0630">Potassium</keyword>
<evidence type="ECO:0000259" key="14">
    <source>
        <dbReference type="PROSITE" id="PS50042"/>
    </source>
</evidence>
<comment type="similarity">
    <text evidence="2">Belongs to the potassium channel family. Plant (TC 1.A.1.4) subfamily.</text>
</comment>
<dbReference type="SUPFAM" id="SSF51206">
    <property type="entry name" value="cAMP-binding domain-like"/>
    <property type="match status" value="1"/>
</dbReference>
<feature type="region of interest" description="Disordered" evidence="12">
    <location>
        <begin position="1110"/>
        <end position="1137"/>
    </location>
</feature>
<dbReference type="PROSITE" id="PS50088">
    <property type="entry name" value="ANK_REPEAT"/>
    <property type="match status" value="3"/>
</dbReference>
<dbReference type="Proteomes" id="UP001190700">
    <property type="component" value="Unassembled WGS sequence"/>
</dbReference>
<evidence type="ECO:0000256" key="7">
    <source>
        <dbReference type="ARBA" id="ARBA00022989"/>
    </source>
</evidence>
<dbReference type="Pfam" id="PF00520">
    <property type="entry name" value="Ion_trans"/>
    <property type="match status" value="1"/>
</dbReference>
<feature type="domain" description="Cyclic nucleotide-binding" evidence="14">
    <location>
        <begin position="979"/>
        <end position="1084"/>
    </location>
</feature>
<dbReference type="InterPro" id="IPR005821">
    <property type="entry name" value="Ion_trans_dom"/>
</dbReference>
<evidence type="ECO:0000256" key="13">
    <source>
        <dbReference type="SAM" id="Phobius"/>
    </source>
</evidence>